<dbReference type="AlphaFoldDB" id="A0AAP2W7E0"/>
<dbReference type="Gene3D" id="3.40.50.300">
    <property type="entry name" value="P-loop containing nucleotide triphosphate hydrolases"/>
    <property type="match status" value="2"/>
</dbReference>
<evidence type="ECO:0000256" key="2">
    <source>
        <dbReference type="ARBA" id="ARBA00022840"/>
    </source>
</evidence>
<evidence type="ECO:0000313" key="4">
    <source>
        <dbReference type="EMBL" id="MCD1296323.1"/>
    </source>
</evidence>
<evidence type="ECO:0000259" key="3">
    <source>
        <dbReference type="PROSITE" id="PS51146"/>
    </source>
</evidence>
<dbReference type="InterPro" id="IPR010624">
    <property type="entry name" value="KaiC_dom"/>
</dbReference>
<keyword evidence="1" id="KW-0547">Nucleotide-binding</keyword>
<dbReference type="PANTHER" id="PTHR43637:SF1">
    <property type="entry name" value="UPF0273 PROTEIN TM_0370"/>
    <property type="match status" value="1"/>
</dbReference>
<sequence length="505" mass="57331">MNALISCMADSPYISEVDLIPLELVKTGITGLDTLLKGGFVKGSTILISGNYGVGKTLFALQYAFHQASKGDKVLYVSTSEPVFKVKQFASNLDFYDESLIYSEYRDITQKKDKAVKGTIEFVESSLGIITGIHYTDESSLIEEIRNMVEGKGIQHLIIDPITTITMLYESEAVMRKDVLLMGAWLTRLGCTVLLTAEESDLKLLDVEKYLSDCVISLSSRMDDHEREFLITVQKQRGNKQNMNSHIYTFDRSGITVIHDMSYMERPDIMESQASTGIDKLDELMGGLRYGSSWILSIDDRIHYEPVFSAILSAGLDANEGIVYSPPSKFSFNGIKDLLSRFSIDIIKECKDGNAFFVDYYGRKVPDELKNFVIESYPEAEDLRIFARDKYGIIESGEVRDHWRILSNLNGEYNVYEPAGLRDRYSKNLSRVRERGDIYFSYCNFDEIDERTAEFLRTSCDGIIELYVKGKYQYLKVTKSPGGLMSSEHVIVPLDKKPFIKLMQK</sequence>
<dbReference type="PANTHER" id="PTHR43637">
    <property type="entry name" value="UPF0273 PROTEIN TM_0370"/>
    <property type="match status" value="1"/>
</dbReference>
<dbReference type="InterPro" id="IPR014774">
    <property type="entry name" value="KaiC-like_dom"/>
</dbReference>
<dbReference type="EMBL" id="PGCK01000017">
    <property type="protein sequence ID" value="MCD1296323.1"/>
    <property type="molecule type" value="Genomic_DNA"/>
</dbReference>
<dbReference type="Proteomes" id="UP001320159">
    <property type="component" value="Unassembled WGS sequence"/>
</dbReference>
<protein>
    <recommendedName>
        <fullName evidence="3">KaiC domain-containing protein</fullName>
    </recommendedName>
</protein>
<dbReference type="Pfam" id="PF06745">
    <property type="entry name" value="ATPase"/>
    <property type="match status" value="1"/>
</dbReference>
<evidence type="ECO:0000256" key="1">
    <source>
        <dbReference type="ARBA" id="ARBA00022741"/>
    </source>
</evidence>
<organism evidence="4 5">
    <name type="scientific">Methanooceanicella nereidis</name>
    <dbReference type="NCBI Taxonomy" id="2052831"/>
    <lineage>
        <taxon>Archaea</taxon>
        <taxon>Methanobacteriati</taxon>
        <taxon>Methanobacteriota</taxon>
        <taxon>Stenosarchaea group</taxon>
        <taxon>Methanomicrobia</taxon>
        <taxon>Methanocellales</taxon>
        <taxon>Methanocellaceae</taxon>
        <taxon>Methanooceanicella</taxon>
    </lineage>
</organism>
<dbReference type="PROSITE" id="PS51146">
    <property type="entry name" value="KAIC"/>
    <property type="match status" value="1"/>
</dbReference>
<keyword evidence="5" id="KW-1185">Reference proteome</keyword>
<keyword evidence="2" id="KW-0067">ATP-binding</keyword>
<proteinExistence type="predicted"/>
<reference evidence="4 5" key="1">
    <citation type="submission" date="2017-11" db="EMBL/GenBank/DDBJ databases">
        <title>Isolation and Characterization of Family Methanocellaceae Species from Potential Methane Hydrate Area Offshore Southwestern Taiwan.</title>
        <authorList>
            <person name="Zhang W.-L."/>
            <person name="Chen W.-C."/>
            <person name="Lai M.-C."/>
            <person name="Chen S.-C."/>
        </authorList>
    </citation>
    <scope>NUCLEOTIDE SEQUENCE [LARGE SCALE GENOMIC DNA]</scope>
    <source>
        <strain evidence="4 5">CWC-04</strain>
    </source>
</reference>
<feature type="domain" description="KaiC" evidence="3">
    <location>
        <begin position="23"/>
        <end position="272"/>
    </location>
</feature>
<evidence type="ECO:0000313" key="5">
    <source>
        <dbReference type="Proteomes" id="UP001320159"/>
    </source>
</evidence>
<dbReference type="GO" id="GO:0005524">
    <property type="term" value="F:ATP binding"/>
    <property type="evidence" value="ECO:0007669"/>
    <property type="project" value="UniProtKB-KW"/>
</dbReference>
<dbReference type="SUPFAM" id="SSF52540">
    <property type="entry name" value="P-loop containing nucleoside triphosphate hydrolases"/>
    <property type="match status" value="1"/>
</dbReference>
<dbReference type="InterPro" id="IPR003593">
    <property type="entry name" value="AAA+_ATPase"/>
</dbReference>
<dbReference type="SMART" id="SM00382">
    <property type="entry name" value="AAA"/>
    <property type="match status" value="1"/>
</dbReference>
<dbReference type="InterPro" id="IPR027417">
    <property type="entry name" value="P-loop_NTPase"/>
</dbReference>
<name>A0AAP2W7E0_9EURY</name>
<dbReference type="PRINTS" id="PR01874">
    <property type="entry name" value="DNAREPAIRADA"/>
</dbReference>
<accession>A0AAP2W7E0</accession>
<gene>
    <name evidence="4" type="ORF">CUJ83_15070</name>
</gene>
<comment type="caution">
    <text evidence="4">The sequence shown here is derived from an EMBL/GenBank/DDBJ whole genome shotgun (WGS) entry which is preliminary data.</text>
</comment>